<proteinExistence type="predicted"/>
<evidence type="ECO:0008006" key="2">
    <source>
        <dbReference type="Google" id="ProtNLM"/>
    </source>
</evidence>
<protein>
    <recommendedName>
        <fullName evidence="2">Pathogenicity locus</fullName>
    </recommendedName>
</protein>
<dbReference type="AlphaFoldDB" id="A0A3B1BTD5"/>
<dbReference type="Pfam" id="PF11731">
    <property type="entry name" value="Cdd1"/>
    <property type="match status" value="1"/>
</dbReference>
<gene>
    <name evidence="1" type="ORF">MNBD_NITROSPINAE03-1414</name>
</gene>
<name>A0A3B1BTD5_9ZZZZ</name>
<dbReference type="InterPro" id="IPR021725">
    <property type="entry name" value="Cdd1"/>
</dbReference>
<dbReference type="Gene3D" id="1.10.150.20">
    <property type="entry name" value="5' to 3' exonuclease, C-terminal subdomain"/>
    <property type="match status" value="1"/>
</dbReference>
<evidence type="ECO:0000313" key="1">
    <source>
        <dbReference type="EMBL" id="VAX15453.1"/>
    </source>
</evidence>
<reference evidence="1" key="1">
    <citation type="submission" date="2018-06" db="EMBL/GenBank/DDBJ databases">
        <authorList>
            <person name="Zhirakovskaya E."/>
        </authorList>
    </citation>
    <scope>NUCLEOTIDE SEQUENCE</scope>
</reference>
<sequence length="99" mass="11564">MAVKRLKNRDANDLRRIPGVGEIIARDLQELGIEAVSDLKDADPEELYEKLCVQKGVRVDRCMLYVFRCAVYFASRKSHDPELLKWWRWKDKQGTGSRL</sequence>
<organism evidence="1">
    <name type="scientific">hydrothermal vent metagenome</name>
    <dbReference type="NCBI Taxonomy" id="652676"/>
    <lineage>
        <taxon>unclassified sequences</taxon>
        <taxon>metagenomes</taxon>
        <taxon>ecological metagenomes</taxon>
    </lineage>
</organism>
<accession>A0A3B1BTD5</accession>
<dbReference type="EMBL" id="UOGB01000017">
    <property type="protein sequence ID" value="VAX15453.1"/>
    <property type="molecule type" value="Genomic_DNA"/>
</dbReference>